<comment type="subcellular location">
    <subcellularLocation>
        <location evidence="1">Membrane</location>
        <topology evidence="1">Single-pass membrane protein</topology>
    </subcellularLocation>
</comment>
<dbReference type="FunCoup" id="A0A151ZAP8">
    <property type="interactions" value="42"/>
</dbReference>
<gene>
    <name evidence="8" type="ORF">DLAC_07916</name>
</gene>
<reference evidence="8 9" key="1">
    <citation type="submission" date="2015-12" db="EMBL/GenBank/DDBJ databases">
        <title>Dictyostelia acquired genes for synthesis and detection of signals that induce cell-type specialization by lateral gene transfer from prokaryotes.</title>
        <authorList>
            <person name="Gloeckner G."/>
            <person name="Schaap P."/>
        </authorList>
    </citation>
    <scope>NUCLEOTIDE SEQUENCE [LARGE SCALE GENOMIC DNA]</scope>
    <source>
        <strain evidence="8 9">TK</strain>
    </source>
</reference>
<evidence type="ECO:0000313" key="8">
    <source>
        <dbReference type="EMBL" id="KYQ91017.1"/>
    </source>
</evidence>
<dbReference type="GO" id="GO:0005737">
    <property type="term" value="C:cytoplasm"/>
    <property type="evidence" value="ECO:0007669"/>
    <property type="project" value="UniProtKB-ARBA"/>
</dbReference>
<dbReference type="GO" id="GO:0012505">
    <property type="term" value="C:endomembrane system"/>
    <property type="evidence" value="ECO:0007669"/>
    <property type="project" value="UniProtKB-ARBA"/>
</dbReference>
<dbReference type="STRING" id="361077.A0A151ZAP8"/>
<name>A0A151ZAP8_TIELA</name>
<evidence type="ECO:0000259" key="7">
    <source>
        <dbReference type="PROSITE" id="PS50192"/>
    </source>
</evidence>
<dbReference type="Gene3D" id="1.20.5.110">
    <property type="match status" value="1"/>
</dbReference>
<dbReference type="OrthoDB" id="16161at2759"/>
<feature type="domain" description="T-SNARE coiled-coil homology" evidence="7">
    <location>
        <begin position="76"/>
        <end position="130"/>
    </location>
</feature>
<evidence type="ECO:0000256" key="2">
    <source>
        <dbReference type="ARBA" id="ARBA00022448"/>
    </source>
</evidence>
<dbReference type="PROSITE" id="PS50192">
    <property type="entry name" value="T_SNARE"/>
    <property type="match status" value="1"/>
</dbReference>
<dbReference type="PANTHER" id="PTHR12791">
    <property type="entry name" value="GOLGI SNARE BET1-RELATED"/>
    <property type="match status" value="1"/>
</dbReference>
<evidence type="ECO:0000313" key="9">
    <source>
        <dbReference type="Proteomes" id="UP000076078"/>
    </source>
</evidence>
<dbReference type="EMBL" id="LODT01000035">
    <property type="protein sequence ID" value="KYQ91017.1"/>
    <property type="molecule type" value="Genomic_DNA"/>
</dbReference>
<dbReference type="GO" id="GO:0016020">
    <property type="term" value="C:membrane"/>
    <property type="evidence" value="ECO:0007669"/>
    <property type="project" value="UniProtKB-SubCell"/>
</dbReference>
<keyword evidence="4 6" id="KW-1133">Transmembrane helix</keyword>
<keyword evidence="5 6" id="KW-0472">Membrane</keyword>
<dbReference type="InterPro" id="IPR000727">
    <property type="entry name" value="T_SNARE_dom"/>
</dbReference>
<evidence type="ECO:0000256" key="1">
    <source>
        <dbReference type="ARBA" id="ARBA00004167"/>
    </source>
</evidence>
<keyword evidence="3 6" id="KW-0812">Transmembrane</keyword>
<accession>A0A151ZAP8</accession>
<sequence length="163" mass="18914">MDSDFSNRKKNTKNLFDDDFDFGSRGNKGMGNNIPNNNGSFGKEQLMEQQNDKYYDNINNKITDLKRVTIPLYYNQSLKNSYTYIYTTNQISLDIESQVQESNTLLERIESELHSASSLLSNTMKKLNDVSKTATSRHMLFLILFVVFIFLFVYMLKGWSSKP</sequence>
<evidence type="ECO:0000256" key="3">
    <source>
        <dbReference type="ARBA" id="ARBA00022692"/>
    </source>
</evidence>
<dbReference type="InParanoid" id="A0A151ZAP8"/>
<comment type="caution">
    <text evidence="8">The sequence shown here is derived from an EMBL/GenBank/DDBJ whole genome shotgun (WGS) entry which is preliminary data.</text>
</comment>
<keyword evidence="9" id="KW-1185">Reference proteome</keyword>
<evidence type="ECO:0000256" key="6">
    <source>
        <dbReference type="SAM" id="Phobius"/>
    </source>
</evidence>
<dbReference type="Proteomes" id="UP000076078">
    <property type="component" value="Unassembled WGS sequence"/>
</dbReference>
<dbReference type="SUPFAM" id="SSF58038">
    <property type="entry name" value="SNARE fusion complex"/>
    <property type="match status" value="1"/>
</dbReference>
<keyword evidence="2" id="KW-0813">Transport</keyword>
<evidence type="ECO:0000256" key="5">
    <source>
        <dbReference type="ARBA" id="ARBA00023136"/>
    </source>
</evidence>
<evidence type="ECO:0000256" key="4">
    <source>
        <dbReference type="ARBA" id="ARBA00022989"/>
    </source>
</evidence>
<dbReference type="Pfam" id="PF05739">
    <property type="entry name" value="SNARE"/>
    <property type="match status" value="1"/>
</dbReference>
<organism evidence="8 9">
    <name type="scientific">Tieghemostelium lacteum</name>
    <name type="common">Slime mold</name>
    <name type="synonym">Dictyostelium lacteum</name>
    <dbReference type="NCBI Taxonomy" id="361077"/>
    <lineage>
        <taxon>Eukaryota</taxon>
        <taxon>Amoebozoa</taxon>
        <taxon>Evosea</taxon>
        <taxon>Eumycetozoa</taxon>
        <taxon>Dictyostelia</taxon>
        <taxon>Dictyosteliales</taxon>
        <taxon>Raperosteliaceae</taxon>
        <taxon>Tieghemostelium</taxon>
    </lineage>
</organism>
<proteinExistence type="predicted"/>
<feature type="transmembrane region" description="Helical" evidence="6">
    <location>
        <begin position="139"/>
        <end position="156"/>
    </location>
</feature>
<protein>
    <recommendedName>
        <fullName evidence="7">t-SNARE coiled-coil homology domain-containing protein</fullName>
    </recommendedName>
</protein>
<dbReference type="AlphaFoldDB" id="A0A151ZAP8"/>